<comment type="caution">
    <text evidence="1">The sequence shown here is derived from an EMBL/GenBank/DDBJ whole genome shotgun (WGS) entry which is preliminary data.</text>
</comment>
<dbReference type="AlphaFoldDB" id="A0A656PMW4"/>
<gene>
    <name evidence="1" type="ORF">DIU24_00440</name>
</gene>
<evidence type="ECO:0000313" key="2">
    <source>
        <dbReference type="Proteomes" id="UP000262056"/>
    </source>
</evidence>
<proteinExistence type="predicted"/>
<reference evidence="1 2" key="1">
    <citation type="journal article" date="2018" name="Nat. Biotechnol.">
        <title>A standardized bacterial taxonomy based on genome phylogeny substantially revises the tree of life.</title>
        <authorList>
            <person name="Parks D.H."/>
            <person name="Chuvochina M."/>
            <person name="Waite D.W."/>
            <person name="Rinke C."/>
            <person name="Skarshewski A."/>
            <person name="Chaumeil P.A."/>
            <person name="Hugenholtz P."/>
        </authorList>
    </citation>
    <scope>NUCLEOTIDE SEQUENCE [LARGE SCALE GENOMIC DNA]</scope>
    <source>
        <strain evidence="1">UBA12021</strain>
    </source>
</reference>
<protein>
    <submittedName>
        <fullName evidence="1">Uncharacterized protein</fullName>
    </submittedName>
</protein>
<dbReference type="EMBL" id="DQFB01000001">
    <property type="protein sequence ID" value="HCQ40160.1"/>
    <property type="molecule type" value="Genomic_DNA"/>
</dbReference>
<evidence type="ECO:0000313" key="1">
    <source>
        <dbReference type="EMBL" id="HCQ40160.1"/>
    </source>
</evidence>
<name>A0A656PMW4_UNCKA</name>
<accession>A0A656PMW4</accession>
<sequence>MVIEHSYSGSTGSEPDKEIESIVPEESGLNESPTVSSLWESGGSDSEIADIMQAYKHRQLNLARLELSIVEETIKNPDIGLEGLQQVLLEGGKEIPGFDSLKNASLDLLEKFFNRHERVREVWNKNVEDPSKTYAYVFGKKPQGDVEVVTGPSVLYFKCHDLRDYAHIYHIHESNYDNSVIEQKMEIADESGGVKLNHSPIYGLNGGLLAENSHRIDTYPVEVTEKISQEIYTHELSHALLDLLDIKNSYNEIGTFYSANTIEELTYRIRRQAEEVRIGTIDKYVSNEILAYCVSGRDRDSTFTILTEKDGLYDYYGSNKDQYDETVKGAIFHQLGFNVPYRHGKFDSAVIDGIIEKRINEVFVEDYAKVVKRGIESFYNLIGYGATAAEARNILAREDLIRWPRVAERFNLTGKKIKAKEEPLKNIHGSLTPDNIEDYLALNPHKVKSGDPGEWKIKDTGRIEIFPVVEYDLNYDSSMLTSKSEGIDSLESSFEAAIRKCLVKNSVEHNP</sequence>
<organism evidence="1 2">
    <name type="scientific">candidate division WWE3 bacterium</name>
    <dbReference type="NCBI Taxonomy" id="2053526"/>
    <lineage>
        <taxon>Bacteria</taxon>
        <taxon>Katanobacteria</taxon>
    </lineage>
</organism>
<dbReference type="Proteomes" id="UP000262056">
    <property type="component" value="Unassembled WGS sequence"/>
</dbReference>